<comment type="caution">
    <text evidence="2">The sequence shown here is derived from an EMBL/GenBank/DDBJ whole genome shotgun (WGS) entry which is preliminary data.</text>
</comment>
<reference evidence="2" key="1">
    <citation type="journal article" date="2020" name="Stud. Mycol.">
        <title>101 Dothideomycetes genomes: a test case for predicting lifestyles and emergence of pathogens.</title>
        <authorList>
            <person name="Haridas S."/>
            <person name="Albert R."/>
            <person name="Binder M."/>
            <person name="Bloem J."/>
            <person name="Labutti K."/>
            <person name="Salamov A."/>
            <person name="Andreopoulos B."/>
            <person name="Baker S."/>
            <person name="Barry K."/>
            <person name="Bills G."/>
            <person name="Bluhm B."/>
            <person name="Cannon C."/>
            <person name="Castanera R."/>
            <person name="Culley D."/>
            <person name="Daum C."/>
            <person name="Ezra D."/>
            <person name="Gonzalez J."/>
            <person name="Henrissat B."/>
            <person name="Kuo A."/>
            <person name="Liang C."/>
            <person name="Lipzen A."/>
            <person name="Lutzoni F."/>
            <person name="Magnuson J."/>
            <person name="Mondo S."/>
            <person name="Nolan M."/>
            <person name="Ohm R."/>
            <person name="Pangilinan J."/>
            <person name="Park H.-J."/>
            <person name="Ramirez L."/>
            <person name="Alfaro M."/>
            <person name="Sun H."/>
            <person name="Tritt A."/>
            <person name="Yoshinaga Y."/>
            <person name="Zwiers L.-H."/>
            <person name="Turgeon B."/>
            <person name="Goodwin S."/>
            <person name="Spatafora J."/>
            <person name="Crous P."/>
            <person name="Grigoriev I."/>
        </authorList>
    </citation>
    <scope>NUCLEOTIDE SEQUENCE</scope>
    <source>
        <strain evidence="2">CBS 260.36</strain>
    </source>
</reference>
<gene>
    <name evidence="2" type="ORF">K461DRAFT_278708</name>
</gene>
<evidence type="ECO:0000313" key="2">
    <source>
        <dbReference type="EMBL" id="KAF2152479.1"/>
    </source>
</evidence>
<dbReference type="Proteomes" id="UP000799439">
    <property type="component" value="Unassembled WGS sequence"/>
</dbReference>
<dbReference type="EMBL" id="ML996086">
    <property type="protein sequence ID" value="KAF2152479.1"/>
    <property type="molecule type" value="Genomic_DNA"/>
</dbReference>
<name>A0A9P4J4Z3_9PEZI</name>
<feature type="non-terminal residue" evidence="2">
    <location>
        <position position="435"/>
    </location>
</feature>
<protein>
    <submittedName>
        <fullName evidence="2">Uncharacterized protein</fullName>
    </submittedName>
</protein>
<feature type="region of interest" description="Disordered" evidence="1">
    <location>
        <begin position="202"/>
        <end position="221"/>
    </location>
</feature>
<feature type="compositionally biased region" description="Polar residues" evidence="1">
    <location>
        <begin position="157"/>
        <end position="166"/>
    </location>
</feature>
<sequence>MTVEAQSLAAITNLAFNPPARPDLSSQTLSSPLTLYIVRVPGSRDVFLTPWKPRDRVVNAQDVQSSLYFLHVDNPEDHLVSNKDTQPNTQPQEQLRRVVTRKPVSPVVRRPLPTPPASPCENDFELASRFSRDADSWTSVPARKPVVPSRSPKRDSASSLSLQTGGTACHGLASPVDEDTGQKLTLIRRDPSTGEQWNVAKIHDPPVDEVSSTSINETNGTARRIKNSGSPLYLEIHNPSYSAYMAAEERTFKRRLWLDGSKYADHTYSVRHSLSAAVHDRRNKGYAFHDSWGQKCDFTTASTGRALKCRRGSATRPTGEQPPMTASAMDISELRFNLPVHHFRSKSNSADTPASTEVSHKRMSYFSHHPAHSEPAGRATRSSFCEDGSIDYSLGRERAGGGFGGRETKLGKLIVYPGGQDMLDLAVAANMALWW</sequence>
<evidence type="ECO:0000256" key="1">
    <source>
        <dbReference type="SAM" id="MobiDB-lite"/>
    </source>
</evidence>
<keyword evidence="3" id="KW-1185">Reference proteome</keyword>
<feature type="compositionally biased region" description="Polar residues" evidence="1">
    <location>
        <begin position="210"/>
        <end position="221"/>
    </location>
</feature>
<evidence type="ECO:0000313" key="3">
    <source>
        <dbReference type="Proteomes" id="UP000799439"/>
    </source>
</evidence>
<dbReference type="AlphaFoldDB" id="A0A9P4J4Z3"/>
<accession>A0A9P4J4Z3</accession>
<feature type="region of interest" description="Disordered" evidence="1">
    <location>
        <begin position="135"/>
        <end position="182"/>
    </location>
</feature>
<dbReference type="OrthoDB" id="5426191at2759"/>
<organism evidence="2 3">
    <name type="scientific">Myriangium duriaei CBS 260.36</name>
    <dbReference type="NCBI Taxonomy" id="1168546"/>
    <lineage>
        <taxon>Eukaryota</taxon>
        <taxon>Fungi</taxon>
        <taxon>Dikarya</taxon>
        <taxon>Ascomycota</taxon>
        <taxon>Pezizomycotina</taxon>
        <taxon>Dothideomycetes</taxon>
        <taxon>Dothideomycetidae</taxon>
        <taxon>Myriangiales</taxon>
        <taxon>Myriangiaceae</taxon>
        <taxon>Myriangium</taxon>
    </lineage>
</organism>
<proteinExistence type="predicted"/>